<dbReference type="Proteomes" id="UP000617628">
    <property type="component" value="Unassembled WGS sequence"/>
</dbReference>
<gene>
    <name evidence="1" type="ORF">JIN87_02070</name>
</gene>
<dbReference type="InterPro" id="IPR052707">
    <property type="entry name" value="OsmC_Ohr_Peroxiredoxin"/>
</dbReference>
<dbReference type="SUPFAM" id="SSF82784">
    <property type="entry name" value="OsmC-like"/>
    <property type="match status" value="1"/>
</dbReference>
<keyword evidence="2" id="KW-1185">Reference proteome</keyword>
<comment type="caution">
    <text evidence="1">The sequence shown here is derived from an EMBL/GenBank/DDBJ whole genome shotgun (WGS) entry which is preliminary data.</text>
</comment>
<dbReference type="Pfam" id="PF02566">
    <property type="entry name" value="OsmC"/>
    <property type="match status" value="1"/>
</dbReference>
<accession>A0A934VMX3</accession>
<dbReference type="PANTHER" id="PTHR42830:SF2">
    <property type="entry name" value="OSMC_OHR FAMILY PROTEIN"/>
    <property type="match status" value="1"/>
</dbReference>
<dbReference type="InterPro" id="IPR015946">
    <property type="entry name" value="KH_dom-like_a/b"/>
</dbReference>
<dbReference type="EMBL" id="JAENIL010000003">
    <property type="protein sequence ID" value="MBK1875632.1"/>
    <property type="molecule type" value="Genomic_DNA"/>
</dbReference>
<dbReference type="RefSeq" id="WP_200353851.1">
    <property type="nucleotide sequence ID" value="NZ_JAENIL010000003.1"/>
</dbReference>
<proteinExistence type="predicted"/>
<dbReference type="InterPro" id="IPR036102">
    <property type="entry name" value="OsmC/Ohrsf"/>
</dbReference>
<evidence type="ECO:0000313" key="2">
    <source>
        <dbReference type="Proteomes" id="UP000617628"/>
    </source>
</evidence>
<dbReference type="Gene3D" id="3.30.300.20">
    <property type="match status" value="1"/>
</dbReference>
<dbReference type="InterPro" id="IPR003718">
    <property type="entry name" value="OsmC/Ohr_fam"/>
</dbReference>
<name>A0A934VMX3_9BACT</name>
<evidence type="ECO:0000313" key="1">
    <source>
        <dbReference type="EMBL" id="MBK1875632.1"/>
    </source>
</evidence>
<sequence>MSEHIATLSWERGETAFDYKSYSRNHNWDFGSGVTVTASAAEQFLGDPEQIDPEQAFVASLASCHMLTFLAICSMSKITIESYKDRAVGHLAKNEAGKLVITRVDLYPEIVFAEGSAPSQKMLERLHHKAHADCFLANSVTCEIVTHLPK</sequence>
<reference evidence="1" key="1">
    <citation type="submission" date="2021-01" db="EMBL/GenBank/DDBJ databases">
        <title>Modified the classification status of verrucomicrobia.</title>
        <authorList>
            <person name="Feng X."/>
        </authorList>
    </citation>
    <scope>NUCLEOTIDE SEQUENCE</scope>
    <source>
        <strain evidence="1">KCTC 13126</strain>
    </source>
</reference>
<dbReference type="PANTHER" id="PTHR42830">
    <property type="entry name" value="OSMOTICALLY INDUCIBLE FAMILY PROTEIN"/>
    <property type="match status" value="1"/>
</dbReference>
<organism evidence="1 2">
    <name type="scientific">Pelagicoccus mobilis</name>
    <dbReference type="NCBI Taxonomy" id="415221"/>
    <lineage>
        <taxon>Bacteria</taxon>
        <taxon>Pseudomonadati</taxon>
        <taxon>Verrucomicrobiota</taxon>
        <taxon>Opitutia</taxon>
        <taxon>Puniceicoccales</taxon>
        <taxon>Pelagicoccaceae</taxon>
        <taxon>Pelagicoccus</taxon>
    </lineage>
</organism>
<dbReference type="AlphaFoldDB" id="A0A934VMX3"/>
<protein>
    <submittedName>
        <fullName evidence="1">OsmC family protein</fullName>
    </submittedName>
</protein>